<dbReference type="Gene3D" id="3.40.50.150">
    <property type="entry name" value="Vaccinia Virus protein VP39"/>
    <property type="match status" value="1"/>
</dbReference>
<dbReference type="AlphaFoldDB" id="A0A381W273"/>
<keyword evidence="2" id="KW-0238">DNA-binding</keyword>
<dbReference type="CDD" id="cd02440">
    <property type="entry name" value="AdoMet_MTases"/>
    <property type="match status" value="1"/>
</dbReference>
<dbReference type="PRINTS" id="PR00507">
    <property type="entry name" value="N12N6MTFRASE"/>
</dbReference>
<feature type="domain" description="DNA methylase adenine-specific" evidence="3">
    <location>
        <begin position="231"/>
        <end position="432"/>
    </location>
</feature>
<evidence type="ECO:0000256" key="1">
    <source>
        <dbReference type="ARBA" id="ARBA00022747"/>
    </source>
</evidence>
<dbReference type="EMBL" id="UINC01010447">
    <property type="protein sequence ID" value="SVA46461.1"/>
    <property type="molecule type" value="Genomic_DNA"/>
</dbReference>
<evidence type="ECO:0000259" key="3">
    <source>
        <dbReference type="Pfam" id="PF02384"/>
    </source>
</evidence>
<dbReference type="InterPro" id="IPR003356">
    <property type="entry name" value="DNA_methylase_A-5"/>
</dbReference>
<dbReference type="PANTHER" id="PTHR42998">
    <property type="entry name" value="TYPE I RESTRICTION ENZYME HINDVIIP M PROTEIN-RELATED"/>
    <property type="match status" value="1"/>
</dbReference>
<dbReference type="SUPFAM" id="SSF46955">
    <property type="entry name" value="Putative DNA-binding domain"/>
    <property type="match status" value="1"/>
</dbReference>
<reference evidence="4" key="1">
    <citation type="submission" date="2018-05" db="EMBL/GenBank/DDBJ databases">
        <authorList>
            <person name="Lanie J.A."/>
            <person name="Ng W.-L."/>
            <person name="Kazmierczak K.M."/>
            <person name="Andrzejewski T.M."/>
            <person name="Davidsen T.M."/>
            <person name="Wayne K.J."/>
            <person name="Tettelin H."/>
            <person name="Glass J.I."/>
            <person name="Rusch D."/>
            <person name="Podicherti R."/>
            <person name="Tsui H.-C.T."/>
            <person name="Winkler M.E."/>
        </authorList>
    </citation>
    <scope>NUCLEOTIDE SEQUENCE</scope>
</reference>
<dbReference type="GO" id="GO:0008170">
    <property type="term" value="F:N-methyltransferase activity"/>
    <property type="evidence" value="ECO:0007669"/>
    <property type="project" value="InterPro"/>
</dbReference>
<dbReference type="InterPro" id="IPR044946">
    <property type="entry name" value="Restrct_endonuc_typeI_TRD_sf"/>
</dbReference>
<dbReference type="SUPFAM" id="SSF116734">
    <property type="entry name" value="DNA methylase specificity domain"/>
    <property type="match status" value="1"/>
</dbReference>
<dbReference type="PANTHER" id="PTHR42998:SF1">
    <property type="entry name" value="TYPE I RESTRICTION ENZYME HINDI METHYLASE SUBUNIT"/>
    <property type="match status" value="1"/>
</dbReference>
<dbReference type="InterPro" id="IPR009061">
    <property type="entry name" value="DNA-bd_dom_put_sf"/>
</dbReference>
<dbReference type="GO" id="GO:0009307">
    <property type="term" value="P:DNA restriction-modification system"/>
    <property type="evidence" value="ECO:0007669"/>
    <property type="project" value="UniProtKB-KW"/>
</dbReference>
<dbReference type="SUPFAM" id="SSF53335">
    <property type="entry name" value="S-adenosyl-L-methionine-dependent methyltransferases"/>
    <property type="match status" value="1"/>
</dbReference>
<dbReference type="Gene3D" id="3.90.220.20">
    <property type="entry name" value="DNA methylase specificity domains"/>
    <property type="match status" value="1"/>
</dbReference>
<keyword evidence="1" id="KW-0680">Restriction system</keyword>
<dbReference type="InterPro" id="IPR052916">
    <property type="entry name" value="Type-I_RE_MTase_Subunit"/>
</dbReference>
<protein>
    <recommendedName>
        <fullName evidence="3">DNA methylase adenine-specific domain-containing protein</fullName>
    </recommendedName>
</protein>
<dbReference type="InterPro" id="IPR029063">
    <property type="entry name" value="SAM-dependent_MTases_sf"/>
</dbReference>
<evidence type="ECO:0000313" key="4">
    <source>
        <dbReference type="EMBL" id="SVA46461.1"/>
    </source>
</evidence>
<sequence length="823" mass="89288">VPDPIPNAPADEELSASDIADLAGVSPSAVSNWRKRYVDFPAPIDSTGRWVRFRGEEVLEWLTANDKLPEAAGPSTELTSIDDVLEEVVNRTRATHDPLESLAVAGAFAATLVEPGFYSESVLADLSELVGQELGQELRALEGTEDLYSNLVLAEEWDGYEEIADAVLRAADRISTSTRNNEGTTPPEVADFIAAAVAPSLGEHMEAKGVDPADVTPDAQKAWENHYWLARSVYDPCAGVGRTLLRAAQEHDDGDWPIHVSFFGQEINPGAARVASLVNRLKLAPLGDGPTDIVVGDSLQQDHFPDRKADLVVAHPPFGLRLPDGLGDDPRWILGNPGRDGSFAWIQIALSKLSERGRAAVVVEPSWAFRGGPSRELRAALVRQNLLDGVIALPRGTFLPDTNIGGLLVLLAKDRSNREPPREPGEVLFVDWTLPNEVGSPPPTAGQSFDGSFWKHCFANWRDVGTAIASWEGHLLPELTEEFKASPGPAYFRGAIEEFSRRHEDQPEVVIQTLGNFTSVNFFTEQATYEDIANNDFDLTPKRYLAFHSGFGQGAVESFEEESNRTVLIAEEATTTAKATVAAMKPLAAFYAGQKPDRAPMLRLTTLGDLQAAGWIEMIAGRGTGRTTDTAATEDTPLMLTSSWIREMASGKAPETHNLVAKSAKIPQDSLVKPGDVIFAIPGSDNGQTAVWTATKTALGAALGFGLYAIRVNVDGGEPAELTPDFVAAWCRTGHLSHQVHKFSTGDVLPKLRWRDLQRIEIPVPADAAAHDWFTKQVGLHADLRTSHKKLSMLVENLSAAESRFFDSLIASAEIADDERFGV</sequence>
<feature type="non-terminal residue" evidence="4">
    <location>
        <position position="1"/>
    </location>
</feature>
<accession>A0A381W273</accession>
<dbReference type="Pfam" id="PF02384">
    <property type="entry name" value="N6_Mtase"/>
    <property type="match status" value="1"/>
</dbReference>
<gene>
    <name evidence="4" type="ORF">METZ01_LOCUS99315</name>
</gene>
<organism evidence="4">
    <name type="scientific">marine metagenome</name>
    <dbReference type="NCBI Taxonomy" id="408172"/>
    <lineage>
        <taxon>unclassified sequences</taxon>
        <taxon>metagenomes</taxon>
        <taxon>ecological metagenomes</taxon>
    </lineage>
</organism>
<proteinExistence type="predicted"/>
<name>A0A381W273_9ZZZZ</name>
<dbReference type="GO" id="GO:0003677">
    <property type="term" value="F:DNA binding"/>
    <property type="evidence" value="ECO:0007669"/>
    <property type="project" value="UniProtKB-KW"/>
</dbReference>
<evidence type="ECO:0000256" key="2">
    <source>
        <dbReference type="ARBA" id="ARBA00023125"/>
    </source>
</evidence>